<feature type="transmembrane region" description="Helical" evidence="1">
    <location>
        <begin position="7"/>
        <end position="28"/>
    </location>
</feature>
<proteinExistence type="predicted"/>
<dbReference type="AlphaFoldDB" id="A0A830FFZ3"/>
<keyword evidence="1" id="KW-0812">Transmembrane</keyword>
<comment type="caution">
    <text evidence="2">The sequence shown here is derived from an EMBL/GenBank/DDBJ whole genome shotgun (WGS) entry which is preliminary data.</text>
</comment>
<keyword evidence="3" id="KW-1185">Reference proteome</keyword>
<organism evidence="2 3">
    <name type="scientific">Halocalculus aciditolerans</name>
    <dbReference type="NCBI Taxonomy" id="1383812"/>
    <lineage>
        <taxon>Archaea</taxon>
        <taxon>Methanobacteriati</taxon>
        <taxon>Methanobacteriota</taxon>
        <taxon>Stenosarchaea group</taxon>
        <taxon>Halobacteria</taxon>
        <taxon>Halobacteriales</taxon>
        <taxon>Halobacteriaceae</taxon>
        <taxon>Halocalculus</taxon>
    </lineage>
</organism>
<dbReference type="RefSeq" id="WP_188980567.1">
    <property type="nucleotide sequence ID" value="NZ_BMPG01000005.1"/>
</dbReference>
<evidence type="ECO:0000256" key="1">
    <source>
        <dbReference type="SAM" id="Phobius"/>
    </source>
</evidence>
<protein>
    <submittedName>
        <fullName evidence="2">Uncharacterized protein</fullName>
    </submittedName>
</protein>
<gene>
    <name evidence="2" type="ORF">GCM10009039_31040</name>
</gene>
<dbReference type="Proteomes" id="UP000607197">
    <property type="component" value="Unassembled WGS sequence"/>
</dbReference>
<reference evidence="2" key="2">
    <citation type="submission" date="2020-09" db="EMBL/GenBank/DDBJ databases">
        <authorList>
            <person name="Sun Q."/>
            <person name="Ohkuma M."/>
        </authorList>
    </citation>
    <scope>NUCLEOTIDE SEQUENCE</scope>
    <source>
        <strain evidence="2">JCM 19596</strain>
    </source>
</reference>
<accession>A0A830FFZ3</accession>
<feature type="transmembrane region" description="Helical" evidence="1">
    <location>
        <begin position="34"/>
        <end position="55"/>
    </location>
</feature>
<keyword evidence="1" id="KW-1133">Transmembrane helix</keyword>
<dbReference type="EMBL" id="BMPG01000005">
    <property type="protein sequence ID" value="GGL70766.1"/>
    <property type="molecule type" value="Genomic_DNA"/>
</dbReference>
<keyword evidence="1" id="KW-0472">Membrane</keyword>
<sequence>MPGSASALVPAMVVVATLLDVVVVNAVFVGHPPYTLLVAFAALFVVTYAALAGAYRYATRRGRAVPP</sequence>
<evidence type="ECO:0000313" key="3">
    <source>
        <dbReference type="Proteomes" id="UP000607197"/>
    </source>
</evidence>
<evidence type="ECO:0000313" key="2">
    <source>
        <dbReference type="EMBL" id="GGL70766.1"/>
    </source>
</evidence>
<name>A0A830FFZ3_9EURY</name>
<reference evidence="2" key="1">
    <citation type="journal article" date="2014" name="Int. J. Syst. Evol. Microbiol.">
        <title>Complete genome sequence of Corynebacterium casei LMG S-19264T (=DSM 44701T), isolated from a smear-ripened cheese.</title>
        <authorList>
            <consortium name="US DOE Joint Genome Institute (JGI-PGF)"/>
            <person name="Walter F."/>
            <person name="Albersmeier A."/>
            <person name="Kalinowski J."/>
            <person name="Ruckert C."/>
        </authorList>
    </citation>
    <scope>NUCLEOTIDE SEQUENCE</scope>
    <source>
        <strain evidence="2">JCM 19596</strain>
    </source>
</reference>